<dbReference type="InterPro" id="IPR041657">
    <property type="entry name" value="HTH_17"/>
</dbReference>
<dbReference type="RefSeq" id="WP_241042193.1">
    <property type="nucleotide sequence ID" value="NZ_BAAAJF010000048.1"/>
</dbReference>
<proteinExistence type="predicted"/>
<dbReference type="Pfam" id="PF12728">
    <property type="entry name" value="HTH_17"/>
    <property type="match status" value="1"/>
</dbReference>
<feature type="domain" description="Helix-turn-helix" evidence="1">
    <location>
        <begin position="5"/>
        <end position="50"/>
    </location>
</feature>
<gene>
    <name evidence="2" type="ORF">MMF94_37340</name>
</gene>
<dbReference type="InterPro" id="IPR010093">
    <property type="entry name" value="SinI_DNA-bd"/>
</dbReference>
<protein>
    <submittedName>
        <fullName evidence="2">Helix-turn-helix domain-containing protein</fullName>
    </submittedName>
</protein>
<dbReference type="Gene3D" id="1.10.1660.10">
    <property type="match status" value="1"/>
</dbReference>
<dbReference type="NCBIfam" id="TIGR01764">
    <property type="entry name" value="excise"/>
    <property type="match status" value="1"/>
</dbReference>
<evidence type="ECO:0000313" key="2">
    <source>
        <dbReference type="EMBL" id="MCH6171389.1"/>
    </source>
</evidence>
<accession>A0ABS9TS60</accession>
<dbReference type="SUPFAM" id="SSF46955">
    <property type="entry name" value="Putative DNA-binding domain"/>
    <property type="match status" value="1"/>
</dbReference>
<keyword evidence="3" id="KW-1185">Reference proteome</keyword>
<comment type="caution">
    <text evidence="2">The sequence shown here is derived from an EMBL/GenBank/DDBJ whole genome shotgun (WGS) entry which is preliminary data.</text>
</comment>
<dbReference type="InterPro" id="IPR009061">
    <property type="entry name" value="DNA-bd_dom_put_sf"/>
</dbReference>
<dbReference type="Proteomes" id="UP001299970">
    <property type="component" value="Unassembled WGS sequence"/>
</dbReference>
<organism evidence="2 3">
    <name type="scientific">Pseudonocardia alaniniphila</name>
    <dbReference type="NCBI Taxonomy" id="75291"/>
    <lineage>
        <taxon>Bacteria</taxon>
        <taxon>Bacillati</taxon>
        <taxon>Actinomycetota</taxon>
        <taxon>Actinomycetes</taxon>
        <taxon>Pseudonocardiales</taxon>
        <taxon>Pseudonocardiaceae</taxon>
        <taxon>Pseudonocardia</taxon>
    </lineage>
</organism>
<sequence>MTQELFTADEVADRLGLHVRTVRNYIREGRLTAVRIGKQYRIARADLEAFTGRPAEPAVRDTVVRRRHVGVSSIVEIDAISPETVSRLSTVLTTATAHRRDGDGQLRLNIVYDEERAHLKIVVLGSLSTSADIFGLISAVIEEPET</sequence>
<evidence type="ECO:0000259" key="1">
    <source>
        <dbReference type="Pfam" id="PF12728"/>
    </source>
</evidence>
<dbReference type="EMBL" id="JAKXMK010000042">
    <property type="protein sequence ID" value="MCH6171389.1"/>
    <property type="molecule type" value="Genomic_DNA"/>
</dbReference>
<name>A0ABS9TS60_9PSEU</name>
<evidence type="ECO:0000313" key="3">
    <source>
        <dbReference type="Proteomes" id="UP001299970"/>
    </source>
</evidence>
<reference evidence="2 3" key="1">
    <citation type="submission" date="2022-03" db="EMBL/GenBank/DDBJ databases">
        <title>Pseudonocardia alaer sp. nov., a novel actinomycete isolated from reed forest soil.</title>
        <authorList>
            <person name="Wang L."/>
        </authorList>
    </citation>
    <scope>NUCLEOTIDE SEQUENCE [LARGE SCALE GENOMIC DNA]</scope>
    <source>
        <strain evidence="2 3">Y-16303</strain>
    </source>
</reference>